<dbReference type="InParanoid" id="A0A200PPU6"/>
<dbReference type="InterPro" id="IPR012337">
    <property type="entry name" value="RNaseH-like_sf"/>
</dbReference>
<dbReference type="InterPro" id="IPR002156">
    <property type="entry name" value="RNaseH_domain"/>
</dbReference>
<organism evidence="3 4">
    <name type="scientific">Macleaya cordata</name>
    <name type="common">Five-seeded plume-poppy</name>
    <name type="synonym">Bocconia cordata</name>
    <dbReference type="NCBI Taxonomy" id="56857"/>
    <lineage>
        <taxon>Eukaryota</taxon>
        <taxon>Viridiplantae</taxon>
        <taxon>Streptophyta</taxon>
        <taxon>Embryophyta</taxon>
        <taxon>Tracheophyta</taxon>
        <taxon>Spermatophyta</taxon>
        <taxon>Magnoliopsida</taxon>
        <taxon>Ranunculales</taxon>
        <taxon>Papaveraceae</taxon>
        <taxon>Papaveroideae</taxon>
        <taxon>Macleaya</taxon>
    </lineage>
</organism>
<dbReference type="InterPro" id="IPR053151">
    <property type="entry name" value="RNase_H-like"/>
</dbReference>
<feature type="domain" description="Reverse transcriptase zinc-binding" evidence="2">
    <location>
        <begin position="47"/>
        <end position="132"/>
    </location>
</feature>
<comment type="caution">
    <text evidence="3">The sequence shown here is derived from an EMBL/GenBank/DDBJ whole genome shotgun (WGS) entry which is preliminary data.</text>
</comment>
<evidence type="ECO:0000313" key="3">
    <source>
        <dbReference type="EMBL" id="OVA00244.1"/>
    </source>
</evidence>
<keyword evidence="3" id="KW-0695">RNA-directed DNA polymerase</keyword>
<dbReference type="OrthoDB" id="1305444at2759"/>
<keyword evidence="4" id="KW-1185">Reference proteome</keyword>
<dbReference type="Pfam" id="PF13966">
    <property type="entry name" value="zf-RVT"/>
    <property type="match status" value="1"/>
</dbReference>
<dbReference type="OMA" id="WELAPAC"/>
<dbReference type="CDD" id="cd06222">
    <property type="entry name" value="RNase_H_like"/>
    <property type="match status" value="1"/>
</dbReference>
<dbReference type="Proteomes" id="UP000195402">
    <property type="component" value="Unassembled WGS sequence"/>
</dbReference>
<keyword evidence="3" id="KW-0548">Nucleotidyltransferase</keyword>
<dbReference type="GO" id="GO:0004523">
    <property type="term" value="F:RNA-DNA hybrid ribonuclease activity"/>
    <property type="evidence" value="ECO:0007669"/>
    <property type="project" value="InterPro"/>
</dbReference>
<accession>A0A200PPU6</accession>
<keyword evidence="3" id="KW-0808">Transferase</keyword>
<proteinExistence type="predicted"/>
<evidence type="ECO:0000259" key="2">
    <source>
        <dbReference type="Pfam" id="PF13966"/>
    </source>
</evidence>
<dbReference type="PANTHER" id="PTHR47723:SF19">
    <property type="entry name" value="POLYNUCLEOTIDYL TRANSFERASE, RIBONUCLEASE H-LIKE SUPERFAMILY PROTEIN"/>
    <property type="match status" value="1"/>
</dbReference>
<dbReference type="InterPro" id="IPR036397">
    <property type="entry name" value="RNaseH_sf"/>
</dbReference>
<evidence type="ECO:0000313" key="4">
    <source>
        <dbReference type="Proteomes" id="UP000195402"/>
    </source>
</evidence>
<protein>
    <submittedName>
        <fullName evidence="3">Reverse transcriptase zinc-binding domain</fullName>
    </submittedName>
</protein>
<dbReference type="InterPro" id="IPR026960">
    <property type="entry name" value="RVT-Znf"/>
</dbReference>
<dbReference type="SUPFAM" id="SSF53098">
    <property type="entry name" value="Ribonuclease H-like"/>
    <property type="match status" value="1"/>
</dbReference>
<dbReference type="EMBL" id="MVGT01004345">
    <property type="protein sequence ID" value="OVA00244.1"/>
    <property type="molecule type" value="Genomic_DNA"/>
</dbReference>
<dbReference type="GO" id="GO:0003964">
    <property type="term" value="F:RNA-directed DNA polymerase activity"/>
    <property type="evidence" value="ECO:0007669"/>
    <property type="project" value="UniProtKB-KW"/>
</dbReference>
<dbReference type="PANTHER" id="PTHR47723">
    <property type="entry name" value="OS05G0353850 PROTEIN"/>
    <property type="match status" value="1"/>
</dbReference>
<dbReference type="Pfam" id="PF13456">
    <property type="entry name" value="RVT_3"/>
    <property type="match status" value="1"/>
</dbReference>
<feature type="domain" description="RNase H type-1" evidence="1">
    <location>
        <begin position="267"/>
        <end position="368"/>
    </location>
</feature>
<dbReference type="AlphaFoldDB" id="A0A200PPU6"/>
<dbReference type="Gene3D" id="3.30.420.10">
    <property type="entry name" value="Ribonuclease H-like superfamily/Ribonuclease H"/>
    <property type="match status" value="1"/>
</dbReference>
<sequence length="382" mass="43943">MKEAVEEEFNIPGLIDLPITHVQILYESRLQAESNVCLWALTPTGTFTVKLAFEQIWELAPACPFAHFYWANYIPKKLSVFFWRSLKNTIPVDVRIQSYAINLASACVCYVQHRIESFNHLFVQSSITASLWDHFAPPFGIHREDFYDFRDLIWAWFNVVPVGSQMGCLAVFIPMVIMWEIWLERNRRIHNESPASLTSIRFKVVKWIQDINPRLKVKQSSPVIIKNFLASFHISLIHVRRKPITVLRWSTPPPGYFIINTDCASISMTAACGGVVRDNQGQIVVAFHSFYSSGTNNQVESRALMDGLALCQQIGIRRIAVRVDSSLVAGWFHAKGEIPWSLLRWWQRIRELAQDLDLFVAHVYRELNARPDRFMASMGISS</sequence>
<dbReference type="GO" id="GO:0003676">
    <property type="term" value="F:nucleic acid binding"/>
    <property type="evidence" value="ECO:0007669"/>
    <property type="project" value="InterPro"/>
</dbReference>
<gene>
    <name evidence="3" type="ORF">BVC80_1633g13</name>
</gene>
<evidence type="ECO:0000259" key="1">
    <source>
        <dbReference type="Pfam" id="PF13456"/>
    </source>
</evidence>
<dbReference type="InterPro" id="IPR044730">
    <property type="entry name" value="RNase_H-like_dom_plant"/>
</dbReference>
<name>A0A200PPU6_MACCD</name>
<reference evidence="3 4" key="1">
    <citation type="journal article" date="2017" name="Mol. Plant">
        <title>The Genome of Medicinal Plant Macleaya cordata Provides New Insights into Benzylisoquinoline Alkaloids Metabolism.</title>
        <authorList>
            <person name="Liu X."/>
            <person name="Liu Y."/>
            <person name="Huang P."/>
            <person name="Ma Y."/>
            <person name="Qing Z."/>
            <person name="Tang Q."/>
            <person name="Cao H."/>
            <person name="Cheng P."/>
            <person name="Zheng Y."/>
            <person name="Yuan Z."/>
            <person name="Zhou Y."/>
            <person name="Liu J."/>
            <person name="Tang Z."/>
            <person name="Zhuo Y."/>
            <person name="Zhang Y."/>
            <person name="Yu L."/>
            <person name="Huang J."/>
            <person name="Yang P."/>
            <person name="Peng Q."/>
            <person name="Zhang J."/>
            <person name="Jiang W."/>
            <person name="Zhang Z."/>
            <person name="Lin K."/>
            <person name="Ro D.K."/>
            <person name="Chen X."/>
            <person name="Xiong X."/>
            <person name="Shang Y."/>
            <person name="Huang S."/>
            <person name="Zeng J."/>
        </authorList>
    </citation>
    <scope>NUCLEOTIDE SEQUENCE [LARGE SCALE GENOMIC DNA]</scope>
    <source>
        <strain evidence="4">cv. BLH2017</strain>
        <tissue evidence="3">Root</tissue>
    </source>
</reference>